<dbReference type="EMBL" id="JABCIY010000216">
    <property type="protein sequence ID" value="KAF7188106.1"/>
    <property type="molecule type" value="Genomic_DNA"/>
</dbReference>
<comment type="caution">
    <text evidence="1">The sequence shown here is derived from an EMBL/GenBank/DDBJ whole genome shotgun (WGS) entry which is preliminary data.</text>
</comment>
<keyword evidence="2" id="KW-1185">Reference proteome</keyword>
<organism evidence="1 2">
    <name type="scientific">Pseudocercospora fuligena</name>
    <dbReference type="NCBI Taxonomy" id="685502"/>
    <lineage>
        <taxon>Eukaryota</taxon>
        <taxon>Fungi</taxon>
        <taxon>Dikarya</taxon>
        <taxon>Ascomycota</taxon>
        <taxon>Pezizomycotina</taxon>
        <taxon>Dothideomycetes</taxon>
        <taxon>Dothideomycetidae</taxon>
        <taxon>Mycosphaerellales</taxon>
        <taxon>Mycosphaerellaceae</taxon>
        <taxon>Pseudocercospora</taxon>
    </lineage>
</organism>
<reference evidence="1" key="1">
    <citation type="submission" date="2020-04" db="EMBL/GenBank/DDBJ databases">
        <title>Draft genome resource of the tomato pathogen Pseudocercospora fuligena.</title>
        <authorList>
            <person name="Zaccaron A."/>
        </authorList>
    </citation>
    <scope>NUCLEOTIDE SEQUENCE</scope>
    <source>
        <strain evidence="1">PF001</strain>
    </source>
</reference>
<evidence type="ECO:0000313" key="2">
    <source>
        <dbReference type="Proteomes" id="UP000660729"/>
    </source>
</evidence>
<dbReference type="Proteomes" id="UP000660729">
    <property type="component" value="Unassembled WGS sequence"/>
</dbReference>
<accession>A0A8H6RDL7</accession>
<protein>
    <submittedName>
        <fullName evidence="1">Uncharacterized protein</fullName>
    </submittedName>
</protein>
<name>A0A8H6RDL7_9PEZI</name>
<dbReference type="OrthoDB" id="4487429at2759"/>
<proteinExistence type="predicted"/>
<dbReference type="AlphaFoldDB" id="A0A8H6RDL7"/>
<evidence type="ECO:0000313" key="1">
    <source>
        <dbReference type="EMBL" id="KAF7188106.1"/>
    </source>
</evidence>
<sequence>MHSLRLWAQSLLRQNFGNHPIRPEGSIAAGPSRPYNSSVRAVFADEAAFIYAWPSRGGVIVLDEPEAIDLEFLGLDRLHPPSKRSDLQAEEDEFCQRLLLLGAKWWDSEERLSFAAPSGFGDAWPGNMRSTWIHSDTSFRKMYRPDPTMREKRWVKVGWPSTGGLVVSEFDTMWGPGPIDEDNLTPGDGHGLALLKMARTMDERCHLLMNRFRGKHYDSISEYDGQGFLNAWEWKHTGEVGPLLTPQETIEDWLENRYKRSDDPQQAG</sequence>
<gene>
    <name evidence="1" type="ORF">HII31_10580</name>
</gene>